<proteinExistence type="predicted"/>
<evidence type="ECO:0000313" key="2">
    <source>
        <dbReference type="Proteomes" id="UP000244915"/>
    </source>
</evidence>
<sequence length="188" mass="19148">MVVDYLENLAETVAGALGSASEQSPSAMDVEIGGTAEAGGEHTRASADLTAELSDTDYGSFAVGSGTFFAAAEGGAETAATNAYCDVEGADFVFTRTTTTTGENWSETKTQLIAVDFACIDTGSTLMITPQSSYLLDSYQQVESGNVATVNFDVAVSATHTDADVSTGAIAIEDTYSGSSINASLAIG</sequence>
<evidence type="ECO:0000313" key="1">
    <source>
        <dbReference type="EMBL" id="AWI82882.1"/>
    </source>
</evidence>
<dbReference type="KEGG" id="ypac:CEW88_03900"/>
<organism evidence="1 2">
    <name type="scientific">Alloyangia pacifica</name>
    <dbReference type="NCBI Taxonomy" id="311180"/>
    <lineage>
        <taxon>Bacteria</taxon>
        <taxon>Pseudomonadati</taxon>
        <taxon>Pseudomonadota</taxon>
        <taxon>Alphaproteobacteria</taxon>
        <taxon>Rhodobacterales</taxon>
        <taxon>Roseobacteraceae</taxon>
        <taxon>Alloyangia</taxon>
    </lineage>
</organism>
<protein>
    <submittedName>
        <fullName evidence="1">Uncharacterized protein</fullName>
    </submittedName>
</protein>
<dbReference type="AlphaFoldDB" id="A0A2U8HAF1"/>
<name>A0A2U8HAF1_9RHOB</name>
<dbReference type="OrthoDB" id="7855173at2"/>
<gene>
    <name evidence="1" type="ORF">CEW88_03900</name>
</gene>
<reference evidence="1 2" key="1">
    <citation type="submission" date="2017-06" db="EMBL/GenBank/DDBJ databases">
        <title>Yangia sp. YSBP01 complete genome sequence.</title>
        <authorList>
            <person name="Woo J.-H."/>
            <person name="Kim H.-S."/>
        </authorList>
    </citation>
    <scope>NUCLEOTIDE SEQUENCE [LARGE SCALE GENOMIC DNA]</scope>
    <source>
        <strain evidence="1 2">YSBP01</strain>
    </source>
</reference>
<dbReference type="RefSeq" id="WP_108964772.1">
    <property type="nucleotide sequence ID" value="NZ_CP022189.1"/>
</dbReference>
<dbReference type="EMBL" id="CP022189">
    <property type="protein sequence ID" value="AWI82882.1"/>
    <property type="molecule type" value="Genomic_DNA"/>
</dbReference>
<accession>A0A2U8HAF1</accession>
<dbReference type="Proteomes" id="UP000244915">
    <property type="component" value="Chromosome 1"/>
</dbReference>